<sequence>MLVKTPLCSGCISTVQVHNNITGVTKNSGMKRSSKRFQKKEDSESTAAESIVGTLKHLNLIFSEDFRKPLYDYLKKLSGVNFPIEDSLIVGLAKMIIDEFPLTEQIFFADTVWDQWLTNYRKQHPEFEE</sequence>
<dbReference type="GeneID" id="9941783"/>
<name>A0A1S0U317_LOALO</name>
<dbReference type="EMBL" id="JH712395">
    <property type="protein sequence ID" value="EFO24106.2"/>
    <property type="molecule type" value="Genomic_DNA"/>
</dbReference>
<protein>
    <submittedName>
        <fullName evidence="1">Uncharacterized protein</fullName>
    </submittedName>
</protein>
<dbReference type="KEGG" id="loa:LOAG_04383"/>
<reference evidence="1" key="1">
    <citation type="submission" date="2012-04" db="EMBL/GenBank/DDBJ databases">
        <title>The Genome Sequence of Loa loa.</title>
        <authorList>
            <consortium name="The Broad Institute Genome Sequencing Platform"/>
            <consortium name="Broad Institute Genome Sequencing Center for Infectious Disease"/>
            <person name="Nutman T.B."/>
            <person name="Fink D.L."/>
            <person name="Russ C."/>
            <person name="Young S."/>
            <person name="Zeng Q."/>
            <person name="Gargeya S."/>
            <person name="Alvarado L."/>
            <person name="Berlin A."/>
            <person name="Chapman S.B."/>
            <person name="Chen Z."/>
            <person name="Freedman E."/>
            <person name="Gellesch M."/>
            <person name="Goldberg J."/>
            <person name="Griggs A."/>
            <person name="Gujja S."/>
            <person name="Heilman E.R."/>
            <person name="Heiman D."/>
            <person name="Howarth C."/>
            <person name="Mehta T."/>
            <person name="Neiman D."/>
            <person name="Pearson M."/>
            <person name="Roberts A."/>
            <person name="Saif S."/>
            <person name="Shea T."/>
            <person name="Shenoy N."/>
            <person name="Sisk P."/>
            <person name="Stolte C."/>
            <person name="Sykes S."/>
            <person name="White J."/>
            <person name="Yandava C."/>
            <person name="Haas B."/>
            <person name="Henn M.R."/>
            <person name="Nusbaum C."/>
            <person name="Birren B."/>
        </authorList>
    </citation>
    <scope>NUCLEOTIDE SEQUENCE [LARGE SCALE GENOMIC DNA]</scope>
</reference>
<gene>
    <name evidence="1" type="ORF">LOAG_04383</name>
</gene>
<dbReference type="AlphaFoldDB" id="A0A1S0U317"/>
<organism evidence="1">
    <name type="scientific">Loa loa</name>
    <name type="common">Eye worm</name>
    <name type="synonym">Filaria loa</name>
    <dbReference type="NCBI Taxonomy" id="7209"/>
    <lineage>
        <taxon>Eukaryota</taxon>
        <taxon>Metazoa</taxon>
        <taxon>Ecdysozoa</taxon>
        <taxon>Nematoda</taxon>
        <taxon>Chromadorea</taxon>
        <taxon>Rhabditida</taxon>
        <taxon>Spirurina</taxon>
        <taxon>Spiruromorpha</taxon>
        <taxon>Filarioidea</taxon>
        <taxon>Onchocercidae</taxon>
        <taxon>Loa</taxon>
    </lineage>
</organism>
<dbReference type="OrthoDB" id="5805553at2759"/>
<dbReference type="RefSeq" id="XP_020303101.1">
    <property type="nucleotide sequence ID" value="XM_020446584.1"/>
</dbReference>
<dbReference type="CTD" id="9941783"/>
<proteinExistence type="predicted"/>
<evidence type="ECO:0000313" key="1">
    <source>
        <dbReference type="EMBL" id="EFO24106.2"/>
    </source>
</evidence>
<dbReference type="InParanoid" id="A0A1S0U317"/>
<accession>A0A1S0U317</accession>